<dbReference type="CDD" id="cd06261">
    <property type="entry name" value="TM_PBP2"/>
    <property type="match status" value="1"/>
</dbReference>
<feature type="transmembrane region" description="Helical" evidence="7">
    <location>
        <begin position="302"/>
        <end position="327"/>
    </location>
</feature>
<evidence type="ECO:0000313" key="10">
    <source>
        <dbReference type="Proteomes" id="UP000031030"/>
    </source>
</evidence>
<dbReference type="STRING" id="1348253.LK09_09220"/>
<dbReference type="GO" id="GO:0055085">
    <property type="term" value="P:transmembrane transport"/>
    <property type="evidence" value="ECO:0007669"/>
    <property type="project" value="InterPro"/>
</dbReference>
<dbReference type="EMBL" id="JTDK01000007">
    <property type="protein sequence ID" value="KHK98004.1"/>
    <property type="molecule type" value="Genomic_DNA"/>
</dbReference>
<reference evidence="9 10" key="1">
    <citation type="submission" date="2014-11" db="EMBL/GenBank/DDBJ databases">
        <title>Genome sequence of Microbacterium mangrovi MUSC 115(T).</title>
        <authorList>
            <person name="Lee L.-H."/>
        </authorList>
    </citation>
    <scope>NUCLEOTIDE SEQUENCE [LARGE SCALE GENOMIC DNA]</scope>
    <source>
        <strain evidence="9 10">MUSC 115</strain>
    </source>
</reference>
<name>A0A0B2A3C9_9MICO</name>
<dbReference type="PROSITE" id="PS50928">
    <property type="entry name" value="ABC_TM1"/>
    <property type="match status" value="1"/>
</dbReference>
<evidence type="ECO:0000313" key="9">
    <source>
        <dbReference type="EMBL" id="KHK98004.1"/>
    </source>
</evidence>
<dbReference type="Proteomes" id="UP000031030">
    <property type="component" value="Unassembled WGS sequence"/>
</dbReference>
<dbReference type="InterPro" id="IPR035906">
    <property type="entry name" value="MetI-like_sf"/>
</dbReference>
<evidence type="ECO:0000259" key="8">
    <source>
        <dbReference type="PROSITE" id="PS50928"/>
    </source>
</evidence>
<comment type="caution">
    <text evidence="9">The sequence shown here is derived from an EMBL/GenBank/DDBJ whole genome shotgun (WGS) entry which is preliminary data.</text>
</comment>
<keyword evidence="6 7" id="KW-0472">Membrane</keyword>
<sequence>MTRFLLRRIGLALLSLWGVATIVFLISKLIPGDVARVAAGRLATPEQVTRMQQVLGLDQPVIVQYFQYLGRLLHGDLGTSIVTHQNVVSDLAAVLPTTIQLVILGMLITVAIASPLGIIAAVNEGRAGDIAGRIIMVLAGGVPVFWLAIMMRWVLGSLLGWFPISGTNSVGMAPPDVTGFTVVDSLLFGNIGNVADSVGHLLLPALALSTPFIATLARIIRSNMMTALKSDHITFAISKGAPRRRVVLHHALRSSLGSVLTIFGMQFGWMVSAAVLVEAVFGLPGIGSYLYQAIFNHDTFSVLASVFVIGAVFVITALIVDLVLMVLDPRIRHAQVGVTA</sequence>
<organism evidence="9 10">
    <name type="scientific">Microbacterium mangrovi</name>
    <dbReference type="NCBI Taxonomy" id="1348253"/>
    <lineage>
        <taxon>Bacteria</taxon>
        <taxon>Bacillati</taxon>
        <taxon>Actinomycetota</taxon>
        <taxon>Actinomycetes</taxon>
        <taxon>Micrococcales</taxon>
        <taxon>Microbacteriaceae</taxon>
        <taxon>Microbacterium</taxon>
    </lineage>
</organism>
<evidence type="ECO:0000256" key="2">
    <source>
        <dbReference type="ARBA" id="ARBA00022448"/>
    </source>
</evidence>
<dbReference type="GO" id="GO:0005886">
    <property type="term" value="C:plasma membrane"/>
    <property type="evidence" value="ECO:0007669"/>
    <property type="project" value="UniProtKB-SubCell"/>
</dbReference>
<dbReference type="RefSeq" id="WP_039398549.1">
    <property type="nucleotide sequence ID" value="NZ_JTDK01000007.1"/>
</dbReference>
<dbReference type="PANTHER" id="PTHR43163">
    <property type="entry name" value="DIPEPTIDE TRANSPORT SYSTEM PERMEASE PROTEIN DPPB-RELATED"/>
    <property type="match status" value="1"/>
</dbReference>
<dbReference type="InterPro" id="IPR045621">
    <property type="entry name" value="BPD_transp_1_N"/>
</dbReference>
<evidence type="ECO:0000256" key="3">
    <source>
        <dbReference type="ARBA" id="ARBA00022475"/>
    </source>
</evidence>
<gene>
    <name evidence="9" type="ORF">LK09_09220</name>
</gene>
<proteinExistence type="inferred from homology"/>
<keyword evidence="2 7" id="KW-0813">Transport</keyword>
<protein>
    <recommendedName>
        <fullName evidence="8">ABC transmembrane type-1 domain-containing protein</fullName>
    </recommendedName>
</protein>
<evidence type="ECO:0000256" key="5">
    <source>
        <dbReference type="ARBA" id="ARBA00022989"/>
    </source>
</evidence>
<dbReference type="OrthoDB" id="9778910at2"/>
<feature type="domain" description="ABC transmembrane type-1" evidence="8">
    <location>
        <begin position="95"/>
        <end position="324"/>
    </location>
</feature>
<evidence type="ECO:0000256" key="7">
    <source>
        <dbReference type="RuleBase" id="RU363032"/>
    </source>
</evidence>
<dbReference type="AlphaFoldDB" id="A0A0B2A3C9"/>
<keyword evidence="4 7" id="KW-0812">Transmembrane</keyword>
<feature type="transmembrane region" description="Helical" evidence="7">
    <location>
        <begin position="134"/>
        <end position="155"/>
    </location>
</feature>
<dbReference type="InterPro" id="IPR000515">
    <property type="entry name" value="MetI-like"/>
</dbReference>
<keyword evidence="3" id="KW-1003">Cell membrane</keyword>
<evidence type="ECO:0000256" key="4">
    <source>
        <dbReference type="ARBA" id="ARBA00022692"/>
    </source>
</evidence>
<dbReference type="Pfam" id="PF19300">
    <property type="entry name" value="BPD_transp_1_N"/>
    <property type="match status" value="1"/>
</dbReference>
<comment type="similarity">
    <text evidence="7">Belongs to the binding-protein-dependent transport system permease family.</text>
</comment>
<accession>A0A0B2A3C9</accession>
<feature type="transmembrane region" description="Helical" evidence="7">
    <location>
        <begin position="99"/>
        <end position="122"/>
    </location>
</feature>
<dbReference type="PANTHER" id="PTHR43163:SF6">
    <property type="entry name" value="DIPEPTIDE TRANSPORT SYSTEM PERMEASE PROTEIN DPPB-RELATED"/>
    <property type="match status" value="1"/>
</dbReference>
<keyword evidence="5 7" id="KW-1133">Transmembrane helix</keyword>
<feature type="transmembrane region" description="Helical" evidence="7">
    <location>
        <begin position="201"/>
        <end position="220"/>
    </location>
</feature>
<dbReference type="Gene3D" id="1.10.3720.10">
    <property type="entry name" value="MetI-like"/>
    <property type="match status" value="1"/>
</dbReference>
<comment type="subcellular location">
    <subcellularLocation>
        <location evidence="1 7">Cell membrane</location>
        <topology evidence="1 7">Multi-pass membrane protein</topology>
    </subcellularLocation>
</comment>
<dbReference type="SUPFAM" id="SSF161098">
    <property type="entry name" value="MetI-like"/>
    <property type="match status" value="1"/>
</dbReference>
<dbReference type="Pfam" id="PF00528">
    <property type="entry name" value="BPD_transp_1"/>
    <property type="match status" value="1"/>
</dbReference>
<evidence type="ECO:0000256" key="6">
    <source>
        <dbReference type="ARBA" id="ARBA00023136"/>
    </source>
</evidence>
<keyword evidence="10" id="KW-1185">Reference proteome</keyword>
<evidence type="ECO:0000256" key="1">
    <source>
        <dbReference type="ARBA" id="ARBA00004651"/>
    </source>
</evidence>
<feature type="transmembrane region" description="Helical" evidence="7">
    <location>
        <begin position="9"/>
        <end position="30"/>
    </location>
</feature>